<sequence>MTKKLFLSLTFLYFVVTKVLGQNGTISGFVRTSDGEPVELVTVNVNGTAKGALTDRNGKYLIRKIEPGLHRLVAWLPISRYVVSMLSRRFTMACPD</sequence>
<evidence type="ECO:0000313" key="1">
    <source>
        <dbReference type="EMBL" id="XCH24487.1"/>
    </source>
</evidence>
<dbReference type="EMBL" id="CP159289">
    <property type="protein sequence ID" value="XCH24487.1"/>
    <property type="molecule type" value="Genomic_DNA"/>
</dbReference>
<keyword evidence="1" id="KW-0121">Carboxypeptidase</keyword>
<dbReference type="Gene3D" id="2.60.40.1120">
    <property type="entry name" value="Carboxypeptidase-like, regulatory domain"/>
    <property type="match status" value="1"/>
</dbReference>
<reference evidence="1" key="1">
    <citation type="submission" date="2024-06" db="EMBL/GenBank/DDBJ databases">
        <title>Sequencing and assembly of the genome of Dyadobacter sp. strain 676, a symbiont of Cyamopsis tetragonoloba.</title>
        <authorList>
            <person name="Guro P."/>
            <person name="Sazanova A."/>
            <person name="Kuznetsova I."/>
            <person name="Belimov A."/>
            <person name="Safronova V."/>
        </authorList>
    </citation>
    <scope>NUCLEOTIDE SEQUENCE</scope>
    <source>
        <strain evidence="1">676</strain>
    </source>
</reference>
<dbReference type="GO" id="GO:0030246">
    <property type="term" value="F:carbohydrate binding"/>
    <property type="evidence" value="ECO:0007669"/>
    <property type="project" value="InterPro"/>
</dbReference>
<name>A0AAU8FJD5_9BACT</name>
<accession>A0AAU8FJD5</accession>
<proteinExistence type="predicted"/>
<dbReference type="Pfam" id="PF13620">
    <property type="entry name" value="CarboxypepD_reg"/>
    <property type="match status" value="1"/>
</dbReference>
<keyword evidence="1" id="KW-0645">Protease</keyword>
<gene>
    <name evidence="1" type="ORF">ABV298_30010</name>
</gene>
<dbReference type="AlphaFoldDB" id="A0AAU8FJD5"/>
<organism evidence="1">
    <name type="scientific">Dyadobacter sp. 676</name>
    <dbReference type="NCBI Taxonomy" id="3088362"/>
    <lineage>
        <taxon>Bacteria</taxon>
        <taxon>Pseudomonadati</taxon>
        <taxon>Bacteroidota</taxon>
        <taxon>Cytophagia</taxon>
        <taxon>Cytophagales</taxon>
        <taxon>Spirosomataceae</taxon>
        <taxon>Dyadobacter</taxon>
    </lineage>
</organism>
<protein>
    <submittedName>
        <fullName evidence="1">Carboxypeptidase-like regulatory domain-containing protein</fullName>
    </submittedName>
</protein>
<dbReference type="InterPro" id="IPR013784">
    <property type="entry name" value="Carb-bd-like_fold"/>
</dbReference>
<keyword evidence="1" id="KW-0378">Hydrolase</keyword>
<dbReference type="RefSeq" id="WP_353719805.1">
    <property type="nucleotide sequence ID" value="NZ_CP159289.1"/>
</dbReference>
<dbReference type="GO" id="GO:0004180">
    <property type="term" value="F:carboxypeptidase activity"/>
    <property type="evidence" value="ECO:0007669"/>
    <property type="project" value="UniProtKB-KW"/>
</dbReference>
<dbReference type="SUPFAM" id="SSF49452">
    <property type="entry name" value="Starch-binding domain-like"/>
    <property type="match status" value="1"/>
</dbReference>